<accession>A0A6S6YWK9</accession>
<proteinExistence type="predicted"/>
<evidence type="ECO:0000313" key="1">
    <source>
        <dbReference type="EMBL" id="CAB3650429.1"/>
    </source>
</evidence>
<protein>
    <submittedName>
        <fullName evidence="1">Uncharacterized protein</fullName>
    </submittedName>
</protein>
<evidence type="ECO:0000313" key="2">
    <source>
        <dbReference type="Proteomes" id="UP000494269"/>
    </source>
</evidence>
<dbReference type="AlphaFoldDB" id="A0A6S6YWK9"/>
<sequence length="94" mass="10571">MIEMRAIPPNEYVKLINSLNGQAHPGRGRRLVTYTVTGMNLDQRTHLNIPRNALSASASSIIELRQRGVFCFPILAPLDEDRPVASKTRMRKLS</sequence>
<gene>
    <name evidence="1" type="ORF">LMG3441_00022</name>
</gene>
<dbReference type="RefSeq" id="WP_175168397.1">
    <property type="nucleotide sequence ID" value="NZ_CADIJQ010000001.1"/>
</dbReference>
<name>A0A6S6YWK9_9BURK</name>
<organism evidence="1 2">
    <name type="scientific">Achromobacter kerstersii</name>
    <dbReference type="NCBI Taxonomy" id="1353890"/>
    <lineage>
        <taxon>Bacteria</taxon>
        <taxon>Pseudomonadati</taxon>
        <taxon>Pseudomonadota</taxon>
        <taxon>Betaproteobacteria</taxon>
        <taxon>Burkholderiales</taxon>
        <taxon>Alcaligenaceae</taxon>
        <taxon>Achromobacter</taxon>
    </lineage>
</organism>
<dbReference type="Proteomes" id="UP000494269">
    <property type="component" value="Unassembled WGS sequence"/>
</dbReference>
<dbReference type="EMBL" id="CADIJQ010000001">
    <property type="protein sequence ID" value="CAB3650429.1"/>
    <property type="molecule type" value="Genomic_DNA"/>
</dbReference>
<keyword evidence="2" id="KW-1185">Reference proteome</keyword>
<reference evidence="1 2" key="1">
    <citation type="submission" date="2020-04" db="EMBL/GenBank/DDBJ databases">
        <authorList>
            <person name="De Canck E."/>
        </authorList>
    </citation>
    <scope>NUCLEOTIDE SEQUENCE [LARGE SCALE GENOMIC DNA]</scope>
    <source>
        <strain evidence="1 2">LMG 3441</strain>
    </source>
</reference>